<accession>A0ABU6HHK6</accession>
<dbReference type="RefSeq" id="WP_326297674.1">
    <property type="nucleotide sequence ID" value="NZ_JAYLLH010000015.1"/>
</dbReference>
<dbReference type="InterPro" id="IPR029045">
    <property type="entry name" value="ClpP/crotonase-like_dom_sf"/>
</dbReference>
<dbReference type="EMBL" id="JAYLLH010000015">
    <property type="protein sequence ID" value="MEC3861945.1"/>
    <property type="molecule type" value="Genomic_DNA"/>
</dbReference>
<gene>
    <name evidence="2" type="ORF">VK792_11680</name>
</gene>
<protein>
    <submittedName>
        <fullName evidence="2">Uncharacterized protein</fullName>
    </submittedName>
</protein>
<evidence type="ECO:0000313" key="3">
    <source>
        <dbReference type="Proteomes" id="UP001348149"/>
    </source>
</evidence>
<evidence type="ECO:0000256" key="1">
    <source>
        <dbReference type="SAM" id="SignalP"/>
    </source>
</evidence>
<keyword evidence="1" id="KW-0732">Signal</keyword>
<name>A0ABU6HHK6_9RHOB</name>
<keyword evidence="3" id="KW-1185">Reference proteome</keyword>
<comment type="caution">
    <text evidence="2">The sequence shown here is derived from an EMBL/GenBank/DDBJ whole genome shotgun (WGS) entry which is preliminary data.</text>
</comment>
<dbReference type="Proteomes" id="UP001348149">
    <property type="component" value="Unassembled WGS sequence"/>
</dbReference>
<organism evidence="2 3">
    <name type="scientific">Mesobacterium hydrothermale</name>
    <dbReference type="NCBI Taxonomy" id="3111907"/>
    <lineage>
        <taxon>Bacteria</taxon>
        <taxon>Pseudomonadati</taxon>
        <taxon>Pseudomonadota</taxon>
        <taxon>Alphaproteobacteria</taxon>
        <taxon>Rhodobacterales</taxon>
        <taxon>Roseobacteraceae</taxon>
        <taxon>Mesobacterium</taxon>
    </lineage>
</organism>
<proteinExistence type="predicted"/>
<feature type="signal peptide" evidence="1">
    <location>
        <begin position="1"/>
        <end position="18"/>
    </location>
</feature>
<feature type="chain" id="PRO_5047416548" evidence="1">
    <location>
        <begin position="19"/>
        <end position="510"/>
    </location>
</feature>
<evidence type="ECO:0000313" key="2">
    <source>
        <dbReference type="EMBL" id="MEC3861945.1"/>
    </source>
</evidence>
<dbReference type="SUPFAM" id="SSF52096">
    <property type="entry name" value="ClpP/crotonase"/>
    <property type="match status" value="1"/>
</dbReference>
<sequence>MARLLAVILAFCAAAAGAAEIRLVSYRYSAESPVPHLRLDGPIIKGDAEKFARVWADIGRCAGPACTEAGTGGPAVVLSLNSPGGSYAEGVALADLFRRDIVATVVESGDECLSACAMAFLGGTAFWPTGGIGRYIDRSIEPGARLGFHSPYFPPAVVEQAIQRGKLEALLTGLRLSIADIVENLTRFNVDKLVLDRIIRMGAEELYLVDTPAELFATRTRLPDFAPARVGGDWTAQLAQVCARLYALHYGVAVSDPDPVGPSDLGRVTAEDGTEVYLLPSDDRPLNVSGCGVPVSGARAPVQSVALYRWEAVSDRHIPLLTFKNPVDGGWSSLGYRGGRATDNFVSLGTGALNHVLMPGGLPLDSLTGLLPEIRRERGDLPGTSLPTHTTPWPVRLSVETDRSRSYEGQGLRVVERVGNRALFDALLAGAGGTEVGYAYTKPEKFVRTGDDRSNGSSYYWLGFLYGNRAATVRIEAPVSSDRLTQAQKDAISTIACSVDFNGVHLGCYK</sequence>
<reference evidence="2 3" key="1">
    <citation type="submission" date="2024-01" db="EMBL/GenBank/DDBJ databases">
        <title>Mesobacterium rodlantinim sp. nov., isolated from shallow sea hydrothermal systems off Kueishantao Island.</title>
        <authorList>
            <person name="Su Z."/>
            <person name="Tang K."/>
        </authorList>
    </citation>
    <scope>NUCLEOTIDE SEQUENCE [LARGE SCALE GENOMIC DNA]</scope>
    <source>
        <strain evidence="2 3">TK19101</strain>
    </source>
</reference>
<dbReference type="Gene3D" id="3.90.226.10">
    <property type="entry name" value="2-enoyl-CoA Hydratase, Chain A, domain 1"/>
    <property type="match status" value="1"/>
</dbReference>